<evidence type="ECO:0000313" key="1">
    <source>
        <dbReference type="EMBL" id="EME77328.1"/>
    </source>
</evidence>
<dbReference type="OrthoDB" id="5043642at2759"/>
<dbReference type="KEGG" id="pfj:MYCFIDRAFT_212687"/>
<dbReference type="Proteomes" id="UP000016932">
    <property type="component" value="Unassembled WGS sequence"/>
</dbReference>
<dbReference type="HOGENOM" id="CLU_025462_2_0_1"/>
<dbReference type="RefSeq" id="XP_007932093.1">
    <property type="nucleotide sequence ID" value="XM_007933902.1"/>
</dbReference>
<evidence type="ECO:0000313" key="2">
    <source>
        <dbReference type="Proteomes" id="UP000016932"/>
    </source>
</evidence>
<name>M3AJJ0_PSEFD</name>
<proteinExistence type="predicted"/>
<dbReference type="AlphaFoldDB" id="M3AJJ0"/>
<dbReference type="eggNOG" id="ENOG502RZ1N">
    <property type="taxonomic scope" value="Eukaryota"/>
</dbReference>
<dbReference type="VEuPathDB" id="FungiDB:MYCFIDRAFT_212687"/>
<sequence length="393" mass="44763">MFKDSIVQHIMLSPLLFAISFCLLAVASGYKFLVRRRWRQISSQPLPPVEKDPYLSIETLPNFDWKTTPPIRNSPLKPKYHLTMAVEKITLSEILDMDNTYAERMQIRRQIMDENTDATIRCNKVCEPAVLELHDWIFGTYLPQRYPTMYELQNTTSPSGPHLLNKVTNELIPLHQPSPLQALHTLGAHVDTDLLLLLPSSTAPDGSPLYHLEAFVCCFPSGFSLRKKLGLPLSAIHMPVPGYKTKLEKSMDRFFARLECGSAVKRANWTITTNEPLFSEGGNHLYATTGGMKGEEKEKVSLQARIEEEKAKVVIGDCRLRSERQTLFRLPRSRAVVFGFKTFQYLLEDVKREGYGERLAEAIEGLGLGNVPEIQVYKRGVVWGEKVLEFLRR</sequence>
<keyword evidence="2" id="KW-1185">Reference proteome</keyword>
<gene>
    <name evidence="1" type="ORF">MYCFIDRAFT_212687</name>
</gene>
<reference evidence="1 2" key="1">
    <citation type="journal article" date="2012" name="PLoS Pathog.">
        <title>Diverse lifestyles and strategies of plant pathogenesis encoded in the genomes of eighteen Dothideomycetes fungi.</title>
        <authorList>
            <person name="Ohm R.A."/>
            <person name="Feau N."/>
            <person name="Henrissat B."/>
            <person name="Schoch C.L."/>
            <person name="Horwitz B.A."/>
            <person name="Barry K.W."/>
            <person name="Condon B.J."/>
            <person name="Copeland A.C."/>
            <person name="Dhillon B."/>
            <person name="Glaser F."/>
            <person name="Hesse C.N."/>
            <person name="Kosti I."/>
            <person name="LaButti K."/>
            <person name="Lindquist E.A."/>
            <person name="Lucas S."/>
            <person name="Salamov A.A."/>
            <person name="Bradshaw R.E."/>
            <person name="Ciuffetti L."/>
            <person name="Hamelin R.C."/>
            <person name="Kema G.H.J."/>
            <person name="Lawrence C."/>
            <person name="Scott J.A."/>
            <person name="Spatafora J.W."/>
            <person name="Turgeon B.G."/>
            <person name="de Wit P.J.G.M."/>
            <person name="Zhong S."/>
            <person name="Goodwin S.B."/>
            <person name="Grigoriev I.V."/>
        </authorList>
    </citation>
    <scope>NUCLEOTIDE SEQUENCE [LARGE SCALE GENOMIC DNA]</scope>
    <source>
        <strain evidence="1 2">CIRAD86</strain>
    </source>
</reference>
<dbReference type="Pfam" id="PF11927">
    <property type="entry name" value="HODM_asu-like"/>
    <property type="match status" value="1"/>
</dbReference>
<dbReference type="GeneID" id="19337794"/>
<accession>M3AJJ0</accession>
<dbReference type="EMBL" id="KB446566">
    <property type="protein sequence ID" value="EME77328.1"/>
    <property type="molecule type" value="Genomic_DNA"/>
</dbReference>
<protein>
    <submittedName>
        <fullName evidence="1">Uncharacterized protein</fullName>
    </submittedName>
</protein>
<organism evidence="1 2">
    <name type="scientific">Pseudocercospora fijiensis (strain CIRAD86)</name>
    <name type="common">Black leaf streak disease fungus</name>
    <name type="synonym">Mycosphaerella fijiensis</name>
    <dbReference type="NCBI Taxonomy" id="383855"/>
    <lineage>
        <taxon>Eukaryota</taxon>
        <taxon>Fungi</taxon>
        <taxon>Dikarya</taxon>
        <taxon>Ascomycota</taxon>
        <taxon>Pezizomycotina</taxon>
        <taxon>Dothideomycetes</taxon>
        <taxon>Dothideomycetidae</taxon>
        <taxon>Mycosphaerellales</taxon>
        <taxon>Mycosphaerellaceae</taxon>
        <taxon>Pseudocercospora</taxon>
    </lineage>
</organism>
<dbReference type="InterPro" id="IPR021848">
    <property type="entry name" value="HODM_asu-like"/>
</dbReference>